<comment type="caution">
    <text evidence="1">The sequence shown here is derived from an EMBL/GenBank/DDBJ whole genome shotgun (WGS) entry which is preliminary data.</text>
</comment>
<gene>
    <name evidence="1" type="ORF">ADUPG1_013810</name>
</gene>
<dbReference type="EMBL" id="BQXS01012741">
    <property type="protein sequence ID" value="GKT27395.1"/>
    <property type="molecule type" value="Genomic_DNA"/>
</dbReference>
<evidence type="ECO:0000313" key="2">
    <source>
        <dbReference type="Proteomes" id="UP001057375"/>
    </source>
</evidence>
<accession>A0ABQ5K897</accession>
<organism evidence="1 2">
    <name type="scientific">Aduncisulcus paluster</name>
    <dbReference type="NCBI Taxonomy" id="2918883"/>
    <lineage>
        <taxon>Eukaryota</taxon>
        <taxon>Metamonada</taxon>
        <taxon>Carpediemonas-like organisms</taxon>
        <taxon>Aduncisulcus</taxon>
    </lineage>
</organism>
<dbReference type="Proteomes" id="UP001057375">
    <property type="component" value="Unassembled WGS sequence"/>
</dbReference>
<protein>
    <submittedName>
        <fullName evidence="1">Uncharacterized protein</fullName>
    </submittedName>
</protein>
<name>A0ABQ5K897_9EUKA</name>
<reference evidence="1" key="1">
    <citation type="submission" date="2022-03" db="EMBL/GenBank/DDBJ databases">
        <title>Draft genome sequence of Aduncisulcus paluster, a free-living microaerophilic Fornicata.</title>
        <authorList>
            <person name="Yuyama I."/>
            <person name="Kume K."/>
            <person name="Tamura T."/>
            <person name="Inagaki Y."/>
            <person name="Hashimoto T."/>
        </authorList>
    </citation>
    <scope>NUCLEOTIDE SEQUENCE</scope>
    <source>
        <strain evidence="1">NY0171</strain>
    </source>
</reference>
<keyword evidence="2" id="KW-1185">Reference proteome</keyword>
<evidence type="ECO:0000313" key="1">
    <source>
        <dbReference type="EMBL" id="GKT27395.1"/>
    </source>
</evidence>
<sequence length="176" mass="19605">MLSPFSKFIIGFTLISPQQITPKKYSLSEISSFTLPHTFVTLATAVGHKLRDNFQGKSVSDGFGNVSKLNIEILPLSSHFASASDYFEKDSPIPSIRLSSSSSVRILGEKKLQDKEARDASRVFTQTSSSIAPSVIHPFFTHYTFDERKKALIIASVKNHEEDAEQFDDMIEEMLG</sequence>
<proteinExistence type="predicted"/>